<organism evidence="1">
    <name type="scientific">Siphoviridae sp. ctMS01</name>
    <dbReference type="NCBI Taxonomy" id="2823574"/>
    <lineage>
        <taxon>Viruses</taxon>
        <taxon>Duplodnaviria</taxon>
        <taxon>Heunggongvirae</taxon>
        <taxon>Uroviricota</taxon>
        <taxon>Caudoviricetes</taxon>
    </lineage>
</organism>
<accession>A0A8S5LD10</accession>
<proteinExistence type="predicted"/>
<name>A0A8S5LD10_9CAUD</name>
<sequence length="427" mass="48962">MKKKDLKTLVKAIVYANKKRIEMLNGSFYETVGHDMFYVDAFSQFKSFVSNSKLVIDNIIKDANEIMEANKNVTMLNEEDKRDVLIDRCSDIFYALVTMHETILIYDYCIKNDKVFNPDYTSWIEESDKIEFSTMENKMNSCLKDSLFGSERAVNKHVQEITDVLFTDMGDLKNNKIREAIIYLLNKLQGFYNGDENNVIGEFVLGYIESTPAIHYYMNTASVGVIRNFMCTGDRETLEKVLPFLKMNTLNSKEFKKYKPVIDEIINDFTFDQEEIAGILAKLSNDDSIKHIRDGKFLFSDDQMTQAMKDGLIPVLTQDLCIRINSEIIVRGLPRLALSYFPGSTGIKCKACESYMTGQVQMLIKAITDYVINSSYNAKENQLNTMQTLDNAIEELVSQLGISRDELKEEADKNPVIIKKVKYGRSK</sequence>
<protein>
    <submittedName>
        <fullName evidence="1">Uncharacterized protein</fullName>
    </submittedName>
</protein>
<evidence type="ECO:0000313" key="1">
    <source>
        <dbReference type="EMBL" id="DAD67814.1"/>
    </source>
</evidence>
<dbReference type="EMBL" id="BK014687">
    <property type="protein sequence ID" value="DAD67814.1"/>
    <property type="molecule type" value="Genomic_DNA"/>
</dbReference>
<reference evidence="1" key="1">
    <citation type="journal article" date="2021" name="Proc. Natl. Acad. Sci. U.S.A.">
        <title>A Catalog of Tens of Thousands of Viruses from Human Metagenomes Reveals Hidden Associations with Chronic Diseases.</title>
        <authorList>
            <person name="Tisza M.J."/>
            <person name="Buck C.B."/>
        </authorList>
    </citation>
    <scope>NUCLEOTIDE SEQUENCE</scope>
    <source>
        <strain evidence="1">CtMS01</strain>
    </source>
</reference>